<keyword evidence="3" id="KW-1185">Reference proteome</keyword>
<evidence type="ECO:0000259" key="1">
    <source>
        <dbReference type="Pfam" id="PF00557"/>
    </source>
</evidence>
<dbReference type="PANTHER" id="PTHR46112">
    <property type="entry name" value="AMINOPEPTIDASE"/>
    <property type="match status" value="1"/>
</dbReference>
<protein>
    <submittedName>
        <fullName evidence="2">Peptidase M24, structural domain</fullName>
    </submittedName>
</protein>
<reference evidence="2 3" key="1">
    <citation type="journal article" date="2014" name="Nat. Commun.">
        <title>Multiple recent horizontal transfers of a large genomic region in cheese making fungi.</title>
        <authorList>
            <person name="Cheeseman K."/>
            <person name="Ropars J."/>
            <person name="Renault P."/>
            <person name="Dupont J."/>
            <person name="Gouzy J."/>
            <person name="Branca A."/>
            <person name="Abraham A.L."/>
            <person name="Ceppi M."/>
            <person name="Conseiller E."/>
            <person name="Debuchy R."/>
            <person name="Malagnac F."/>
            <person name="Goarin A."/>
            <person name="Silar P."/>
            <person name="Lacoste S."/>
            <person name="Sallet E."/>
            <person name="Bensimon A."/>
            <person name="Giraud T."/>
            <person name="Brygoo Y."/>
        </authorList>
    </citation>
    <scope>NUCLEOTIDE SEQUENCE [LARGE SCALE GENOMIC DNA]</scope>
    <source>
        <strain evidence="3">FM 013</strain>
    </source>
</reference>
<feature type="domain" description="Peptidase M24" evidence="1">
    <location>
        <begin position="54"/>
        <end position="219"/>
    </location>
</feature>
<evidence type="ECO:0000313" key="2">
    <source>
        <dbReference type="EMBL" id="CRL24825.1"/>
    </source>
</evidence>
<dbReference type="Proteomes" id="UP000053732">
    <property type="component" value="Unassembled WGS sequence"/>
</dbReference>
<dbReference type="Pfam" id="PF00557">
    <property type="entry name" value="Peptidase_M24"/>
    <property type="match status" value="1"/>
</dbReference>
<evidence type="ECO:0000313" key="3">
    <source>
        <dbReference type="Proteomes" id="UP000053732"/>
    </source>
</evidence>
<proteinExistence type="predicted"/>
<dbReference type="EMBL" id="HG793146">
    <property type="protein sequence ID" value="CRL24825.1"/>
    <property type="molecule type" value="Genomic_DNA"/>
</dbReference>
<dbReference type="Gene3D" id="3.90.230.10">
    <property type="entry name" value="Creatinase/methionine aminopeptidase superfamily"/>
    <property type="match status" value="1"/>
</dbReference>
<dbReference type="SUPFAM" id="SSF55920">
    <property type="entry name" value="Creatinase/aminopeptidase"/>
    <property type="match status" value="1"/>
</dbReference>
<dbReference type="AlphaFoldDB" id="A0A0G4PEW9"/>
<organism evidence="2 3">
    <name type="scientific">Penicillium camemberti (strain FM 013)</name>
    <dbReference type="NCBI Taxonomy" id="1429867"/>
    <lineage>
        <taxon>Eukaryota</taxon>
        <taxon>Fungi</taxon>
        <taxon>Dikarya</taxon>
        <taxon>Ascomycota</taxon>
        <taxon>Pezizomycotina</taxon>
        <taxon>Eurotiomycetes</taxon>
        <taxon>Eurotiomycetidae</taxon>
        <taxon>Eurotiales</taxon>
        <taxon>Aspergillaceae</taxon>
        <taxon>Penicillium</taxon>
    </lineage>
</organism>
<sequence length="270" mass="30417">MTAGIYIPGELSAVKKGVICDTVQQTTPNFAFPLKAMAHDNLSTEEIERASQLLSAQDKAVALFEEIERDLIRPGITEKTLNAEIYQLGLDRYGIKTHWHKRVIRSGPNTLSPFSDNPPDRVIQPDDILVVDLGPVFEAWEADFGRTFVLGDDPNKKKLRDALEPIWNTVKAKYRENPDMSGDELYNISCQVAKEEGWDFGADIAGHLVGSFPHERIPRDRISLYIAKGNNDSMGLSGRDGFKRHWILEIHLHDRARGFGGFYEQLLTVN</sequence>
<dbReference type="InterPro" id="IPR036005">
    <property type="entry name" value="Creatinase/aminopeptidase-like"/>
</dbReference>
<dbReference type="PANTHER" id="PTHR46112:SF8">
    <property type="entry name" value="CYTOPLASMIC PEPTIDASE PEPQ-RELATED"/>
    <property type="match status" value="1"/>
</dbReference>
<name>A0A0G4PEW9_PENC3</name>
<accession>A0A0G4PEW9</accession>
<dbReference type="InterPro" id="IPR050659">
    <property type="entry name" value="Peptidase_M24B"/>
</dbReference>
<gene>
    <name evidence="2" type="ORF">PCAMFM013_S013g000068</name>
</gene>
<dbReference type="CDD" id="cd01066">
    <property type="entry name" value="APP_MetAP"/>
    <property type="match status" value="1"/>
</dbReference>
<dbReference type="InterPro" id="IPR000994">
    <property type="entry name" value="Pept_M24"/>
</dbReference>